<feature type="compositionally biased region" description="Basic and acidic residues" evidence="3">
    <location>
        <begin position="1308"/>
        <end position="1320"/>
    </location>
</feature>
<feature type="region of interest" description="Disordered" evidence="3">
    <location>
        <begin position="710"/>
        <end position="741"/>
    </location>
</feature>
<dbReference type="EMBL" id="CAXDID020000613">
    <property type="protein sequence ID" value="CAL6106600.1"/>
    <property type="molecule type" value="Genomic_DNA"/>
</dbReference>
<feature type="coiled-coil region" evidence="2">
    <location>
        <begin position="1253"/>
        <end position="1280"/>
    </location>
</feature>
<organism evidence="5">
    <name type="scientific">Hexamita inflata</name>
    <dbReference type="NCBI Taxonomy" id="28002"/>
    <lineage>
        <taxon>Eukaryota</taxon>
        <taxon>Metamonada</taxon>
        <taxon>Diplomonadida</taxon>
        <taxon>Hexamitidae</taxon>
        <taxon>Hexamitinae</taxon>
        <taxon>Hexamita</taxon>
    </lineage>
</organism>
<protein>
    <recommendedName>
        <fullName evidence="4">Vitellogenin domain-containing protein</fullName>
    </recommendedName>
</protein>
<feature type="region of interest" description="Disordered" evidence="3">
    <location>
        <begin position="1283"/>
        <end position="1357"/>
    </location>
</feature>
<reference evidence="5" key="1">
    <citation type="submission" date="2023-06" db="EMBL/GenBank/DDBJ databases">
        <authorList>
            <person name="Kurt Z."/>
        </authorList>
    </citation>
    <scope>NUCLEOTIDE SEQUENCE</scope>
</reference>
<keyword evidence="2" id="KW-0175">Coiled coil</keyword>
<dbReference type="Proteomes" id="UP001642409">
    <property type="component" value="Unassembled WGS sequence"/>
</dbReference>
<comment type="caution">
    <text evidence="5">The sequence shown here is derived from an EMBL/GenBank/DDBJ whole genome shotgun (WGS) entry which is preliminary data.</text>
</comment>
<evidence type="ECO:0000313" key="7">
    <source>
        <dbReference type="Proteomes" id="UP001642409"/>
    </source>
</evidence>
<feature type="coiled-coil region" evidence="2">
    <location>
        <begin position="479"/>
        <end position="510"/>
    </location>
</feature>
<evidence type="ECO:0000313" key="6">
    <source>
        <dbReference type="EMBL" id="CAL6106600.1"/>
    </source>
</evidence>
<feature type="compositionally biased region" description="Basic and acidic residues" evidence="3">
    <location>
        <begin position="1327"/>
        <end position="1346"/>
    </location>
</feature>
<name>A0AA86PMK9_9EUKA</name>
<evidence type="ECO:0000256" key="1">
    <source>
        <dbReference type="PROSITE-ProRule" id="PRU00557"/>
    </source>
</evidence>
<keyword evidence="7" id="KW-1185">Reference proteome</keyword>
<proteinExistence type="predicted"/>
<sequence>MPPKQFSQQFDNQTQELANQQFFTSFLNTDLDTDASGVGKDSTQMYIEAAANVLNSISSWDPGAANTLKVVIDYLVSDARLKPYELDQQKQIAKEAVQQTNDLQVKLQKISLLNLNQNQQISQQKQKIDQQSTTIIQNDYDIQKYVATIEQSNKDIKKLQEQLSATIYEQLDIKNERDSAVRRQNIMAAQQIEFRALYEQLLINKQELQIKFEKVVTRETDLRQNLALRDAEYEEAKIIIKKTQDELIAVKNALENHQSIYEEEKMIMNKKFEALQSERNQLLVQNQVYSDQAYKISSNVNQKQRIIDKLQDQLTQLNYQLAKANQQPVVEYRVPTPIQTVDFQCQVTNSIKLLDKEKFYEVLLDPNTPIDEVLECIDAEMSQTSQEFSFNDNMKDITERDNYDMLLKKIQAKFVSKLQFEQMKALNQQMKQKYIKYKQKYTSINYEVELQILVSEFRSLDDTIKEIEDMIAKPTINMTQALQDEFKQLRNGLEQKLQKVNEDIQFQTKLVNIKDLKIEKQLVRVSGKYQFDDKIQESTTRLSSLLPQATNLKTLASKNKNVKIRKNESKVDLKNQDTKSKTFATSQLKTAFQTQIDVQDIRNTKTTQAGDSVPLVEEYVQVDVVQEDLNRNGDMMEFAQTQTDFITFNEGEQAVPEVQIGNDVDCMTDTIQLNSEIGCQCSIITEDMQDKRIFDLQPINLEQYVEKKSSLGSTKQLNKNSSISRRSSVANASMSSQTRKQSKIIAPKLDLVDEASPRQSGVKPALQEYTMQVDTNKSNDLMNMFNNLLDKEPLQVVQPIQYVDASMNTDQLQEIIVEPIVQTKQRIITRDQGTQHIIYTDDEEQQCSNESQTEIQTIVSQTIVSQDTSTNVNQNIIVDVKPKITFCNRGTQHQDQIVNNTESYMQTDQLSRTSFGLQTNSRVSSQPQQIPNQPTSQTVSTRYIKADDIQEIIRSKQNKIDLTIKNDSNQQPNIVQNVTDITNSNQQSVFGKDTQIPVNITSTNILPPQSNSQSSKRQSSLSVQQNNNVQQNIQTQQQQQHNENNTTEQKVIVEKQEMLEPLTQIEQSTKQYQQQYKNDQFKYGSSTSVKLSEQQRQQSEQQQVINQLPQGQQQQQTIQPQGFQVLKTLGDQIQVLTELPKTPRNNKVAVQLVEASVQTLTVQQLSKQIQTLNQDQVLQYQLDMNQKLKQQLAEVDQNYQALTSKNKDQGHFSYSIVNKEVQCNTYVPQIIKVVEEKKMTHKQCQTSLTQDILDQLLAQLQQLKSELTILRYNKKEHLRELAPTQIKTFNKPAKEERHKKQTTQPIKITEENNKRKEKVELLTYLENDDKKQRKPEVKQQKQETRQTEPQNVFSTQNNEDLPENALEMYMADNEKRSTIDIAQQQKVSVFEEIRKHTYSSNTRSSKLKQSEISNQNLDLQVSNLQTTVNAESQDYLHPLLNNNEQNKSREILQASFEHQIIKTNNQPTVNPIKSNLTKITENKIQNQSREINQILVQMQEAKQLLKEALQDQISDEQTSEESSESEVQIKRNNTNLDIKQSHSIEAHKVLFEKLPKMSNELSKLQQQKIITKQKQALAKRKQQLKEQQQKEKDLQVSMEQLLANVTMPVKTSISKPIVIKQNTRNIHISKYQDIFTEVIGEMDDKPKIKEYDFVNGKFISPYSEALYQREIRKQLKRKEKSRNVAKRVLKELNGLQIKTQQLQFEDAFDIQKSNNDLMFYYMPNLFEDQPRIISSVEFDNFQKAKLVKRVDRFKLGFFLPKATLKNVQDGDKATNVKIGQQVTYAEILLDSKFKKMFEELGFNVVVSQTTMFVKTAANTSLKPVTWLLRTMRLFYYELGQAKSSFTKLFLAWAKQKFANQLMLQKFLSVFYSNLVFHMQQDNIPSASAEIKMFYFLFESDADVDQILEFVNVRNYFKLEKQSPNTQTYEDMLKETVEPDPAAFVQQFVSQPKHQKIFAKFLQAKKATQHELVHVLLNIENQTRLKQTNQFIKAFNATGKQGLACDEVIEILKKFYLFLSTPTLENIVAQYGLETFKLEPFLVIVKNLMSMKPQSDDLLVSAEKKYKICEQICQKLIDDGLMEQLDKEKIDVLNENCKFHIGNRNSIQASWNVSCLYKELCKIQSLTKE</sequence>
<dbReference type="InterPro" id="IPR001747">
    <property type="entry name" value="Vitellogenin_N"/>
</dbReference>
<feature type="domain" description="Vitellogenin" evidence="4">
    <location>
        <begin position="696"/>
        <end position="1696"/>
    </location>
</feature>
<dbReference type="GO" id="GO:0005319">
    <property type="term" value="F:lipid transporter activity"/>
    <property type="evidence" value="ECO:0007669"/>
    <property type="project" value="InterPro"/>
</dbReference>
<evidence type="ECO:0000313" key="5">
    <source>
        <dbReference type="EMBL" id="CAI9942689.1"/>
    </source>
</evidence>
<evidence type="ECO:0000256" key="3">
    <source>
        <dbReference type="SAM" id="MobiDB-lite"/>
    </source>
</evidence>
<feature type="coiled-coil region" evidence="2">
    <location>
        <begin position="1484"/>
        <end position="1511"/>
    </location>
</feature>
<comment type="caution">
    <text evidence="1">Lacks conserved residue(s) required for the propagation of feature annotation.</text>
</comment>
<evidence type="ECO:0000256" key="2">
    <source>
        <dbReference type="SAM" id="Coils"/>
    </source>
</evidence>
<dbReference type="PROSITE" id="PS51211">
    <property type="entry name" value="VITELLOGENIN"/>
    <property type="match status" value="1"/>
</dbReference>
<feature type="coiled-coil region" evidence="2">
    <location>
        <begin position="300"/>
        <end position="327"/>
    </location>
</feature>
<feature type="coiled-coil region" evidence="2">
    <location>
        <begin position="142"/>
        <end position="169"/>
    </location>
</feature>
<feature type="coiled-coil region" evidence="2">
    <location>
        <begin position="1567"/>
        <end position="1604"/>
    </location>
</feature>
<reference evidence="6 7" key="2">
    <citation type="submission" date="2024-07" db="EMBL/GenBank/DDBJ databases">
        <authorList>
            <person name="Akdeniz Z."/>
        </authorList>
    </citation>
    <scope>NUCLEOTIDE SEQUENCE [LARGE SCALE GENOMIC DNA]</scope>
</reference>
<accession>A0AA86PMK9</accession>
<feature type="compositionally biased region" description="Low complexity" evidence="3">
    <location>
        <begin position="1009"/>
        <end position="1046"/>
    </location>
</feature>
<feature type="compositionally biased region" description="Polar residues" evidence="3">
    <location>
        <begin position="1347"/>
        <end position="1357"/>
    </location>
</feature>
<feature type="compositionally biased region" description="Polar residues" evidence="3">
    <location>
        <begin position="710"/>
        <end position="739"/>
    </location>
</feature>
<dbReference type="EMBL" id="CATOUU010000704">
    <property type="protein sequence ID" value="CAI9942689.1"/>
    <property type="molecule type" value="Genomic_DNA"/>
</dbReference>
<evidence type="ECO:0000259" key="4">
    <source>
        <dbReference type="PROSITE" id="PS51211"/>
    </source>
</evidence>
<feature type="region of interest" description="Disordered" evidence="3">
    <location>
        <begin position="1001"/>
        <end position="1046"/>
    </location>
</feature>
<gene>
    <name evidence="5" type="ORF">HINF_LOCUS30334</name>
    <name evidence="6" type="ORF">HINF_LOCUS73820</name>
</gene>